<feature type="transmembrane region" description="Helical" evidence="8">
    <location>
        <begin position="307"/>
        <end position="338"/>
    </location>
</feature>
<dbReference type="GO" id="GO:0005886">
    <property type="term" value="C:plasma membrane"/>
    <property type="evidence" value="ECO:0007669"/>
    <property type="project" value="UniProtKB-SubCell"/>
</dbReference>
<evidence type="ECO:0000313" key="9">
    <source>
        <dbReference type="EMBL" id="CAA9237066.1"/>
    </source>
</evidence>
<evidence type="ECO:0000256" key="3">
    <source>
        <dbReference type="ARBA" id="ARBA00022448"/>
    </source>
</evidence>
<feature type="transmembrane region" description="Helical" evidence="8">
    <location>
        <begin position="165"/>
        <end position="187"/>
    </location>
</feature>
<name>A0A6J4HZG3_9ACTN</name>
<evidence type="ECO:0000256" key="8">
    <source>
        <dbReference type="SAM" id="Phobius"/>
    </source>
</evidence>
<feature type="transmembrane region" description="Helical" evidence="8">
    <location>
        <begin position="212"/>
        <end position="232"/>
    </location>
</feature>
<dbReference type="GO" id="GO:0055085">
    <property type="term" value="P:transmembrane transport"/>
    <property type="evidence" value="ECO:0007669"/>
    <property type="project" value="TreeGrafter"/>
</dbReference>
<feature type="transmembrane region" description="Helical" evidence="8">
    <location>
        <begin position="17"/>
        <end position="35"/>
    </location>
</feature>
<feature type="transmembrane region" description="Helical" evidence="8">
    <location>
        <begin position="41"/>
        <end position="58"/>
    </location>
</feature>
<dbReference type="AlphaFoldDB" id="A0A6J4HZG3"/>
<keyword evidence="3" id="KW-0813">Transport</keyword>
<keyword evidence="4" id="KW-1003">Cell membrane</keyword>
<keyword evidence="7 8" id="KW-0472">Membrane</keyword>
<keyword evidence="5 8" id="KW-0812">Transmembrane</keyword>
<evidence type="ECO:0000256" key="6">
    <source>
        <dbReference type="ARBA" id="ARBA00022989"/>
    </source>
</evidence>
<sequence length="394" mass="41862">MTEPITVPRPLATAASWSWRLLIVLTGLAVAALILSKLLVVWVPLVLALFLASVLEPLTSRLRARRWPPALAAAVVFLTFLLVVVGGLSWIGNSVAGEFDQVDESVREGTVEIDRFLQGPPLNLSAARIDALQDQVRTALASSGEGVAGRLAGGARQASEVVGGLLLMLFVLFFFLKDGAFITHWFLDRTPVYYRDEAREIGRRARFIMRQYLAATAATGLINAVFIGVALAVLGVPLVLPLAVLTFFGGFFPLIGATVAGAVAALVALVDGGFGPALAVLAVTIVVQQVEGNLLQPLILERAVKLHAIITVLAVAGGLVLFGLLGAFLSVPIVAFVSQVANYYRVRRLEQLEPVVDPDPDYENSPQPERIQVDAGQAVAPVAVEGEPPAHPVP</sequence>
<reference evidence="9" key="1">
    <citation type="submission" date="2020-02" db="EMBL/GenBank/DDBJ databases">
        <authorList>
            <person name="Meier V. D."/>
        </authorList>
    </citation>
    <scope>NUCLEOTIDE SEQUENCE</scope>
    <source>
        <strain evidence="9">AVDCRST_MAG50</strain>
    </source>
</reference>
<comment type="similarity">
    <text evidence="2">Belongs to the autoinducer-2 exporter (AI-2E) (TC 2.A.86) family.</text>
</comment>
<dbReference type="PANTHER" id="PTHR21716:SF53">
    <property type="entry name" value="PERMEASE PERM-RELATED"/>
    <property type="match status" value="1"/>
</dbReference>
<evidence type="ECO:0000256" key="1">
    <source>
        <dbReference type="ARBA" id="ARBA00004651"/>
    </source>
</evidence>
<comment type="subcellular location">
    <subcellularLocation>
        <location evidence="1">Cell membrane</location>
        <topology evidence="1">Multi-pass membrane protein</topology>
    </subcellularLocation>
</comment>
<dbReference type="EMBL" id="CADCTF010000084">
    <property type="protein sequence ID" value="CAA9237066.1"/>
    <property type="molecule type" value="Genomic_DNA"/>
</dbReference>
<evidence type="ECO:0000256" key="2">
    <source>
        <dbReference type="ARBA" id="ARBA00009773"/>
    </source>
</evidence>
<organism evidence="9">
    <name type="scientific">uncultured Acidimicrobiales bacterium</name>
    <dbReference type="NCBI Taxonomy" id="310071"/>
    <lineage>
        <taxon>Bacteria</taxon>
        <taxon>Bacillati</taxon>
        <taxon>Actinomycetota</taxon>
        <taxon>Acidimicrobiia</taxon>
        <taxon>Acidimicrobiales</taxon>
        <taxon>environmental samples</taxon>
    </lineage>
</organism>
<evidence type="ECO:0000256" key="5">
    <source>
        <dbReference type="ARBA" id="ARBA00022692"/>
    </source>
</evidence>
<feature type="transmembrane region" description="Helical" evidence="8">
    <location>
        <begin position="263"/>
        <end position="287"/>
    </location>
</feature>
<protein>
    <submittedName>
        <fullName evidence="9">UPF0118 membrane protein SCO0513</fullName>
    </submittedName>
</protein>
<feature type="transmembrane region" description="Helical" evidence="8">
    <location>
        <begin position="238"/>
        <end position="256"/>
    </location>
</feature>
<evidence type="ECO:0000256" key="7">
    <source>
        <dbReference type="ARBA" id="ARBA00023136"/>
    </source>
</evidence>
<evidence type="ECO:0000256" key="4">
    <source>
        <dbReference type="ARBA" id="ARBA00022475"/>
    </source>
</evidence>
<proteinExistence type="inferred from homology"/>
<dbReference type="InterPro" id="IPR002549">
    <property type="entry name" value="AI-2E-like"/>
</dbReference>
<feature type="transmembrane region" description="Helical" evidence="8">
    <location>
        <begin position="70"/>
        <end position="91"/>
    </location>
</feature>
<accession>A0A6J4HZG3</accession>
<keyword evidence="6 8" id="KW-1133">Transmembrane helix</keyword>
<dbReference type="PANTHER" id="PTHR21716">
    <property type="entry name" value="TRANSMEMBRANE PROTEIN"/>
    <property type="match status" value="1"/>
</dbReference>
<gene>
    <name evidence="9" type="ORF">AVDCRST_MAG50-1455</name>
</gene>
<dbReference type="Pfam" id="PF01594">
    <property type="entry name" value="AI-2E_transport"/>
    <property type="match status" value="1"/>
</dbReference>